<sequence length="187" mass="22502">MDWTLYPDLYEFVKYLPKQKQSTSIQESEKWQQCKIYDIRHHPVKKVERLFLPMIKQINDITTMSYNESLWMLLCRWIDSDHHLTSRSYQKENVHFLIQQLKTFMVQPEVRKVFTGRKMYPILEMLDKSVTEFTKAHHHACGFLFAFLLNCPITMEGEMFQHHPDTDKALVLSRNSKGQWFEVLDKN</sequence>
<organism evidence="1">
    <name type="scientific">viral metagenome</name>
    <dbReference type="NCBI Taxonomy" id="1070528"/>
    <lineage>
        <taxon>unclassified sequences</taxon>
        <taxon>metagenomes</taxon>
        <taxon>organismal metagenomes</taxon>
    </lineage>
</organism>
<dbReference type="AlphaFoldDB" id="A0A6C0CTD9"/>
<dbReference type="EMBL" id="MN739479">
    <property type="protein sequence ID" value="QHT06959.1"/>
    <property type="molecule type" value="Genomic_DNA"/>
</dbReference>
<proteinExistence type="predicted"/>
<protein>
    <submittedName>
        <fullName evidence="1">Uncharacterized protein</fullName>
    </submittedName>
</protein>
<reference evidence="1" key="1">
    <citation type="journal article" date="2020" name="Nature">
        <title>Giant virus diversity and host interactions through global metagenomics.</title>
        <authorList>
            <person name="Schulz F."/>
            <person name="Roux S."/>
            <person name="Paez-Espino D."/>
            <person name="Jungbluth S."/>
            <person name="Walsh D.A."/>
            <person name="Denef V.J."/>
            <person name="McMahon K.D."/>
            <person name="Konstantinidis K.T."/>
            <person name="Eloe-Fadrosh E.A."/>
            <person name="Kyrpides N.C."/>
            <person name="Woyke T."/>
        </authorList>
    </citation>
    <scope>NUCLEOTIDE SEQUENCE</scope>
    <source>
        <strain evidence="1">GVMAG-M-3300021962-46</strain>
    </source>
</reference>
<evidence type="ECO:0000313" key="1">
    <source>
        <dbReference type="EMBL" id="QHT06959.1"/>
    </source>
</evidence>
<name>A0A6C0CTD9_9ZZZZ</name>
<accession>A0A6C0CTD9</accession>